<comment type="caution">
    <text evidence="1">The sequence shown here is derived from an EMBL/GenBank/DDBJ whole genome shotgun (WGS) entry which is preliminary data.</text>
</comment>
<name>A0ACC2XNF5_9TREE</name>
<proteinExistence type="predicted"/>
<keyword evidence="2" id="KW-1185">Reference proteome</keyword>
<reference evidence="1" key="1">
    <citation type="submission" date="2023-04" db="EMBL/GenBank/DDBJ databases">
        <title>Draft Genome sequencing of Naganishia species isolated from polar environments using Oxford Nanopore Technology.</title>
        <authorList>
            <person name="Leo P."/>
            <person name="Venkateswaran K."/>
        </authorList>
    </citation>
    <scope>NUCLEOTIDE SEQUENCE</scope>
    <source>
        <strain evidence="1">DBVPG 5303</strain>
    </source>
</reference>
<dbReference type="EMBL" id="JASBWV010000008">
    <property type="protein sequence ID" value="KAJ9124920.1"/>
    <property type="molecule type" value="Genomic_DNA"/>
</dbReference>
<evidence type="ECO:0000313" key="1">
    <source>
        <dbReference type="EMBL" id="KAJ9124920.1"/>
    </source>
</evidence>
<organism evidence="1 2">
    <name type="scientific">Naganishia onofrii</name>
    <dbReference type="NCBI Taxonomy" id="1851511"/>
    <lineage>
        <taxon>Eukaryota</taxon>
        <taxon>Fungi</taxon>
        <taxon>Dikarya</taxon>
        <taxon>Basidiomycota</taxon>
        <taxon>Agaricomycotina</taxon>
        <taxon>Tremellomycetes</taxon>
        <taxon>Filobasidiales</taxon>
        <taxon>Filobasidiaceae</taxon>
        <taxon>Naganishia</taxon>
    </lineage>
</organism>
<dbReference type="Proteomes" id="UP001234202">
    <property type="component" value="Unassembled WGS sequence"/>
</dbReference>
<evidence type="ECO:0000313" key="2">
    <source>
        <dbReference type="Proteomes" id="UP001234202"/>
    </source>
</evidence>
<accession>A0ACC2XNF5</accession>
<gene>
    <name evidence="1" type="ORF">QFC24_002849</name>
</gene>
<sequence>MSPKDRRQMLSEVNILDCLNHPNVVMLHDKIIDKDEQKIYIVMEYCGGGDLGKIILSHRKNGRLIPESVIWQYFTQLVLALHHCHWPEDREKLAKESFAKQTPFESHADVDPALKRRVSAPEGAGQVLHRDLKPENIFLNEKQDMLKLGDFGLSKNLGGQSFTQTYVGASPYVLNKGVTSNFWVDFQPTRRPSTVDLLKVPEIDFHRRLMDLTIRTDKVSVWERRAKMQMDAAIAKEREVTERDRRLAERERQLQERERALQQRLESSQVQMENFQKNRNAFEDEKTVFGKQKTLWEREKGAFLQSMHAQQTTVLVSDQRAGSRSAAISVTSTNATTSDKQRTSLNSSEERSVSRMLGGMENAYGLTRSPSLPSVETDGSSKRSFIPTSSKALQERSHPNNPTARSRQASVFEADTPCKIPGSINPADTSRMLVDSPASARISLRAKAQTRSMGNLRERAKLDLENMPPSPDSEDDVSPMDQGTPFAERLGGARASVSSPSEYRSRLEKANERKMAEARADLGPFKPPTRLHGNSTMPIPVSRLPTYIWRENMTPAKWTPDAVNDMPSPFLRPAPSQPTLTRARVGGGSDLRQMAFRNVQAANHDGTSSGGL</sequence>
<protein>
    <submittedName>
        <fullName evidence="1">Uncharacterized protein</fullName>
    </submittedName>
</protein>